<evidence type="ECO:0000313" key="1">
    <source>
        <dbReference type="EMBL" id="JAD52309.1"/>
    </source>
</evidence>
<dbReference type="EMBL" id="GBRH01245586">
    <property type="protein sequence ID" value="JAD52309.1"/>
    <property type="molecule type" value="Transcribed_RNA"/>
</dbReference>
<protein>
    <submittedName>
        <fullName evidence="1">Uncharacterized protein</fullName>
    </submittedName>
</protein>
<name>A0A0A9AKT0_ARUDO</name>
<dbReference type="AlphaFoldDB" id="A0A0A9AKT0"/>
<sequence length="43" mass="5102">MCLRSISQIQAFTTWAKYFFILTIYVLNKLHEIVDPIKICLAR</sequence>
<proteinExistence type="predicted"/>
<reference evidence="1" key="2">
    <citation type="journal article" date="2015" name="Data Brief">
        <title>Shoot transcriptome of the giant reed, Arundo donax.</title>
        <authorList>
            <person name="Barrero R.A."/>
            <person name="Guerrero F.D."/>
            <person name="Moolhuijzen P."/>
            <person name="Goolsby J.A."/>
            <person name="Tidwell J."/>
            <person name="Bellgard S.E."/>
            <person name="Bellgard M.I."/>
        </authorList>
    </citation>
    <scope>NUCLEOTIDE SEQUENCE</scope>
    <source>
        <tissue evidence="1">Shoot tissue taken approximately 20 cm above the soil surface</tissue>
    </source>
</reference>
<accession>A0A0A9AKT0</accession>
<organism evidence="1">
    <name type="scientific">Arundo donax</name>
    <name type="common">Giant reed</name>
    <name type="synonym">Donax arundinaceus</name>
    <dbReference type="NCBI Taxonomy" id="35708"/>
    <lineage>
        <taxon>Eukaryota</taxon>
        <taxon>Viridiplantae</taxon>
        <taxon>Streptophyta</taxon>
        <taxon>Embryophyta</taxon>
        <taxon>Tracheophyta</taxon>
        <taxon>Spermatophyta</taxon>
        <taxon>Magnoliopsida</taxon>
        <taxon>Liliopsida</taxon>
        <taxon>Poales</taxon>
        <taxon>Poaceae</taxon>
        <taxon>PACMAD clade</taxon>
        <taxon>Arundinoideae</taxon>
        <taxon>Arundineae</taxon>
        <taxon>Arundo</taxon>
    </lineage>
</organism>
<reference evidence="1" key="1">
    <citation type="submission" date="2014-09" db="EMBL/GenBank/DDBJ databases">
        <authorList>
            <person name="Magalhaes I.L.F."/>
            <person name="Oliveira U."/>
            <person name="Santos F.R."/>
            <person name="Vidigal T.H.D.A."/>
            <person name="Brescovit A.D."/>
            <person name="Santos A.J."/>
        </authorList>
    </citation>
    <scope>NUCLEOTIDE SEQUENCE</scope>
    <source>
        <tissue evidence="1">Shoot tissue taken approximately 20 cm above the soil surface</tissue>
    </source>
</reference>